<evidence type="ECO:0000256" key="3">
    <source>
        <dbReference type="ARBA" id="ARBA00022827"/>
    </source>
</evidence>
<dbReference type="PANTHER" id="PTHR42877">
    <property type="entry name" value="L-ORNITHINE N(5)-MONOOXYGENASE-RELATED"/>
    <property type="match status" value="1"/>
</dbReference>
<dbReference type="PANTHER" id="PTHR42877:SF11">
    <property type="entry name" value="MONOOXYGENASE, PUTATIVE (AFU_ORTHOLOGUE AFUA_6G13790)-RELATED"/>
    <property type="match status" value="1"/>
</dbReference>
<dbReference type="InterPro" id="IPR051209">
    <property type="entry name" value="FAD-bind_Monooxygenase_sf"/>
</dbReference>
<keyword evidence="4" id="KW-0560">Oxidoreductase</keyword>
<evidence type="ECO:0008006" key="7">
    <source>
        <dbReference type="Google" id="ProtNLM"/>
    </source>
</evidence>
<dbReference type="GO" id="GO:0050661">
    <property type="term" value="F:NADP binding"/>
    <property type="evidence" value="ECO:0007669"/>
    <property type="project" value="InterPro"/>
</dbReference>
<evidence type="ECO:0000256" key="2">
    <source>
        <dbReference type="ARBA" id="ARBA00022630"/>
    </source>
</evidence>
<dbReference type="EMBL" id="LT882682">
    <property type="protein sequence ID" value="SMY25775.1"/>
    <property type="molecule type" value="Genomic_DNA"/>
</dbReference>
<dbReference type="Pfam" id="PF00743">
    <property type="entry name" value="FMO-like"/>
    <property type="match status" value="1"/>
</dbReference>
<dbReference type="InterPro" id="IPR020946">
    <property type="entry name" value="Flavin_mOase-like"/>
</dbReference>
<accession>A0A1Y6LNB5</accession>
<comment type="similarity">
    <text evidence="1">Belongs to the FAD-binding monooxygenase family.</text>
</comment>
<dbReference type="Gene3D" id="3.50.50.60">
    <property type="entry name" value="FAD/NAD(P)-binding domain"/>
    <property type="match status" value="2"/>
</dbReference>
<dbReference type="SUPFAM" id="SSF51905">
    <property type="entry name" value="FAD/NAD(P)-binding domain"/>
    <property type="match status" value="3"/>
</dbReference>
<name>A0A1Y6LNB5_ZYMTR</name>
<evidence type="ECO:0000256" key="1">
    <source>
        <dbReference type="ARBA" id="ARBA00010139"/>
    </source>
</evidence>
<keyword evidence="2" id="KW-0285">Flavoprotein</keyword>
<evidence type="ECO:0000313" key="6">
    <source>
        <dbReference type="Proteomes" id="UP000215453"/>
    </source>
</evidence>
<gene>
    <name evidence="5" type="ORF">ZT1A5_G7217</name>
</gene>
<protein>
    <recommendedName>
        <fullName evidence="7">FAD/NAD(P)-binding domain-containing protein</fullName>
    </recommendedName>
</protein>
<proteinExistence type="inferred from homology"/>
<dbReference type="AlphaFoldDB" id="A0A1Y6LNB5"/>
<evidence type="ECO:0000256" key="4">
    <source>
        <dbReference type="ARBA" id="ARBA00023002"/>
    </source>
</evidence>
<dbReference type="InterPro" id="IPR036188">
    <property type="entry name" value="FAD/NAD-bd_sf"/>
</dbReference>
<sequence length="568" mass="64183">MAPPSSSIVIEQPIFTRRKLRVVAIGAGFANLILAHKHKFGEGKGYIDLVLYEKNAGVGGTWFENRYPGVKYLLSKKSANPSIMSSLTQLSIYTFPFAPNPDWTSFYVGGPEILDYINKTASDYHLNEYVQLQSRVTSAIWSSEKGKWDITIDQQGHILSDEADILINGAGILNRWQWPSIPGLDTFQGELVHSAQWNPSLDWTDKKVGLIGNGSSAIQILPQIQLKAKSVGTYIRSPTWIIPNFLAELTPEGRNFEYTDEQKREFREHPETLHELRRKMEHAINSYFVMLMKDSPQQRAAREMLTKAMEEQLGGDTELAANLVPTFPVGCRRITPGDGYLDALKAENVTVHFGKILEFQETGILSHPNADDVLPPELNSYDIIVCATGFDVSFVPAWEMKGLNGVDLRALWKDQAEGYMGLCAPEMPNYYIFNGPNCPIGHGSLMACMDFAADYILRWCDKIASQGIKYVVIKGDVLREFNDYSQAWLQRTAWSGSCRSWYKNHQEEGRVSAMYAGSILHYREMLRAFRTDDFEIEYLDGKNRFGFLGNGATEYEMKGVDLGFYLEM</sequence>
<dbReference type="GO" id="GO:0050660">
    <property type="term" value="F:flavin adenine dinucleotide binding"/>
    <property type="evidence" value="ECO:0007669"/>
    <property type="project" value="InterPro"/>
</dbReference>
<dbReference type="GO" id="GO:0004499">
    <property type="term" value="F:N,N-dimethylaniline monooxygenase activity"/>
    <property type="evidence" value="ECO:0007669"/>
    <property type="project" value="InterPro"/>
</dbReference>
<organism evidence="5 6">
    <name type="scientific">Zymoseptoria tritici ST99CH_1A5</name>
    <dbReference type="NCBI Taxonomy" id="1276529"/>
    <lineage>
        <taxon>Eukaryota</taxon>
        <taxon>Fungi</taxon>
        <taxon>Dikarya</taxon>
        <taxon>Ascomycota</taxon>
        <taxon>Pezizomycotina</taxon>
        <taxon>Dothideomycetes</taxon>
        <taxon>Dothideomycetidae</taxon>
        <taxon>Mycosphaerellales</taxon>
        <taxon>Mycosphaerellaceae</taxon>
        <taxon>Zymoseptoria</taxon>
    </lineage>
</organism>
<keyword evidence="3" id="KW-0274">FAD</keyword>
<evidence type="ECO:0000313" key="5">
    <source>
        <dbReference type="EMBL" id="SMY25775.1"/>
    </source>
</evidence>
<reference evidence="5 6" key="1">
    <citation type="submission" date="2016-10" db="EMBL/GenBank/DDBJ databases">
        <authorList>
            <person name="Varghese N."/>
        </authorList>
    </citation>
    <scope>NUCLEOTIDE SEQUENCE [LARGE SCALE GENOMIC DNA]</scope>
</reference>
<dbReference type="Proteomes" id="UP000215453">
    <property type="component" value="Chromosome 7"/>
</dbReference>